<dbReference type="InParanoid" id="A0A1Q3CZ78"/>
<gene>
    <name evidence="1" type="ORF">CFOL_v3_28901</name>
</gene>
<dbReference type="Proteomes" id="UP000187406">
    <property type="component" value="Unassembled WGS sequence"/>
</dbReference>
<evidence type="ECO:0000313" key="1">
    <source>
        <dbReference type="EMBL" id="GAV85465.1"/>
    </source>
</evidence>
<comment type="caution">
    <text evidence="1">The sequence shown here is derived from an EMBL/GenBank/DDBJ whole genome shotgun (WGS) entry which is preliminary data.</text>
</comment>
<dbReference type="AlphaFoldDB" id="A0A1Q3CZ78"/>
<dbReference type="OrthoDB" id="1829321at2759"/>
<accession>A0A1Q3CZ78</accession>
<sequence length="143" mass="16693">MIATWSDSDYSSSHEDENKEIANIAFMAMEDENEVCSSSLSYNDLQNEYNELIDVLDDLNREYQLFKKIAKYRAKENVELKNHILEIKNDECFAEKNSALEKENLEVKIEIDALKKTFSKFSYSSNKLDKLLECNIVYLTKPI</sequence>
<organism evidence="1 2">
    <name type="scientific">Cephalotus follicularis</name>
    <name type="common">Albany pitcher plant</name>
    <dbReference type="NCBI Taxonomy" id="3775"/>
    <lineage>
        <taxon>Eukaryota</taxon>
        <taxon>Viridiplantae</taxon>
        <taxon>Streptophyta</taxon>
        <taxon>Embryophyta</taxon>
        <taxon>Tracheophyta</taxon>
        <taxon>Spermatophyta</taxon>
        <taxon>Magnoliopsida</taxon>
        <taxon>eudicotyledons</taxon>
        <taxon>Gunneridae</taxon>
        <taxon>Pentapetalae</taxon>
        <taxon>rosids</taxon>
        <taxon>fabids</taxon>
        <taxon>Oxalidales</taxon>
        <taxon>Cephalotaceae</taxon>
        <taxon>Cephalotus</taxon>
    </lineage>
</organism>
<keyword evidence="2" id="KW-1185">Reference proteome</keyword>
<proteinExistence type="predicted"/>
<name>A0A1Q3CZ78_CEPFO</name>
<reference evidence="2" key="1">
    <citation type="submission" date="2016-04" db="EMBL/GenBank/DDBJ databases">
        <title>Cephalotus genome sequencing.</title>
        <authorList>
            <person name="Fukushima K."/>
            <person name="Hasebe M."/>
            <person name="Fang X."/>
        </authorList>
    </citation>
    <scope>NUCLEOTIDE SEQUENCE [LARGE SCALE GENOMIC DNA]</scope>
    <source>
        <strain evidence="2">cv. St1</strain>
    </source>
</reference>
<dbReference type="EMBL" id="BDDD01003580">
    <property type="protein sequence ID" value="GAV85465.1"/>
    <property type="molecule type" value="Genomic_DNA"/>
</dbReference>
<protein>
    <submittedName>
        <fullName evidence="1">Uncharacterized protein</fullName>
    </submittedName>
</protein>
<evidence type="ECO:0000313" key="2">
    <source>
        <dbReference type="Proteomes" id="UP000187406"/>
    </source>
</evidence>